<comment type="similarity">
    <text evidence="3">Belongs to the disease resistance NB-LRR family.</text>
</comment>
<dbReference type="GO" id="GO:0005524">
    <property type="term" value="F:ATP binding"/>
    <property type="evidence" value="ECO:0007669"/>
    <property type="project" value="UniProtKB-KW"/>
</dbReference>
<keyword evidence="8" id="KW-0611">Plant defense</keyword>
<dbReference type="PANTHER" id="PTHR23155:SF1152">
    <property type="entry name" value="AAA+ ATPASE DOMAIN-CONTAINING PROTEIN"/>
    <property type="match status" value="1"/>
</dbReference>
<dbReference type="Proteomes" id="UP000224567">
    <property type="component" value="Unassembled WGS sequence"/>
</dbReference>
<sequence>MAHASVASLTRTIESLLTSNSPIESLICDHRDEFCALHEQVSSLEVFLKNFEKNNVSGEMTDLEVEVNEVASAAEHTIQLRVTEVVLANDEKTHERLSDTLQLVVEDMDRMWKESTKIQDKGKQVSDGSLVQDFSSSTNNILNVNNNMVGRDDQKECLLEDLTRSYSGEPKVIPIVGMGGIAQQKGNFAGPLYSTIKMDDTVKTKGEAELADMLQKSLKRKRYLIVLDDIWSCEVWDGVRRCFPTEDNAGSRILLTTRNNEVACYAENFSLQMDFMDQDESWNLFKSAAFTNEELPYEFETIEKQIAEKCHGLPLTIVVVAGLLKSKRAIEDWESVAQEVNSFITNDPNERCSHLLGLSYNNFTSNLKACLLYFGIFREDTEIQVKYLMRLWMAEGFLNSENDLEGEAMKCLQDLIDRCLVFVGKKSLNETNIRSCKVHDLIHD</sequence>
<evidence type="ECO:0000256" key="4">
    <source>
        <dbReference type="ARBA" id="ARBA00022490"/>
    </source>
</evidence>
<dbReference type="Gene3D" id="1.10.10.10">
    <property type="entry name" value="Winged helix-like DNA-binding domain superfamily/Winged helix DNA-binding domain"/>
    <property type="match status" value="1"/>
</dbReference>
<feature type="domain" description="Disease resistance protein winged helix" evidence="13">
    <location>
        <begin position="376"/>
        <end position="444"/>
    </location>
</feature>
<dbReference type="Gene3D" id="1.20.5.4130">
    <property type="match status" value="1"/>
</dbReference>
<dbReference type="InterPro" id="IPR058922">
    <property type="entry name" value="WHD_DRP"/>
</dbReference>
<name>A0A2G2X555_CAPBA</name>
<keyword evidence="10" id="KW-0175">Coiled coil</keyword>
<comment type="subcellular location">
    <subcellularLocation>
        <location evidence="2">Cytoplasm</location>
    </subcellularLocation>
    <subcellularLocation>
        <location evidence="1">Membrane</location>
        <topology evidence="1">Peripheral membrane protein</topology>
    </subcellularLocation>
</comment>
<dbReference type="GO" id="GO:0043531">
    <property type="term" value="F:ADP binding"/>
    <property type="evidence" value="ECO:0007669"/>
    <property type="project" value="InterPro"/>
</dbReference>
<evidence type="ECO:0000256" key="11">
    <source>
        <dbReference type="ARBA" id="ARBA00023136"/>
    </source>
</evidence>
<dbReference type="InterPro" id="IPR002182">
    <property type="entry name" value="NB-ARC"/>
</dbReference>
<keyword evidence="9" id="KW-0067">ATP-binding</keyword>
<evidence type="ECO:0000256" key="6">
    <source>
        <dbReference type="ARBA" id="ARBA00022737"/>
    </source>
</evidence>
<evidence type="ECO:0000313" key="14">
    <source>
        <dbReference type="EMBL" id="PHT52580.1"/>
    </source>
</evidence>
<feature type="domain" description="NB-ARC" evidence="12">
    <location>
        <begin position="198"/>
        <end position="293"/>
    </location>
</feature>
<dbReference type="InterPro" id="IPR027417">
    <property type="entry name" value="P-loop_NTPase"/>
</dbReference>
<dbReference type="FunFam" id="1.10.10.10:FF:000322">
    <property type="entry name" value="Probable disease resistance protein At1g63360"/>
    <property type="match status" value="1"/>
</dbReference>
<dbReference type="EMBL" id="MLFT02000003">
    <property type="protein sequence ID" value="PHT52580.1"/>
    <property type="molecule type" value="Genomic_DNA"/>
</dbReference>
<dbReference type="GO" id="GO:0098542">
    <property type="term" value="P:defense response to other organism"/>
    <property type="evidence" value="ECO:0007669"/>
    <property type="project" value="TreeGrafter"/>
</dbReference>
<dbReference type="PANTHER" id="PTHR23155">
    <property type="entry name" value="DISEASE RESISTANCE PROTEIN RP"/>
    <property type="match status" value="1"/>
</dbReference>
<dbReference type="Pfam" id="PF00931">
    <property type="entry name" value="NB-ARC"/>
    <property type="match status" value="1"/>
</dbReference>
<proteinExistence type="inferred from homology"/>
<evidence type="ECO:0000256" key="5">
    <source>
        <dbReference type="ARBA" id="ARBA00022614"/>
    </source>
</evidence>
<dbReference type="InterPro" id="IPR038005">
    <property type="entry name" value="RX-like_CC"/>
</dbReference>
<dbReference type="AlphaFoldDB" id="A0A2G2X555"/>
<dbReference type="CDD" id="cd14798">
    <property type="entry name" value="RX-CC_like"/>
    <property type="match status" value="1"/>
</dbReference>
<dbReference type="InterPro" id="IPR036388">
    <property type="entry name" value="WH-like_DNA-bd_sf"/>
</dbReference>
<evidence type="ECO:0000256" key="8">
    <source>
        <dbReference type="ARBA" id="ARBA00022821"/>
    </source>
</evidence>
<feature type="non-terminal residue" evidence="14">
    <location>
        <position position="444"/>
    </location>
</feature>
<keyword evidence="7" id="KW-0547">Nucleotide-binding</keyword>
<dbReference type="SUPFAM" id="SSF52540">
    <property type="entry name" value="P-loop containing nucleoside triphosphate hydrolases"/>
    <property type="match status" value="1"/>
</dbReference>
<dbReference type="GO" id="GO:0005737">
    <property type="term" value="C:cytoplasm"/>
    <property type="evidence" value="ECO:0007669"/>
    <property type="project" value="UniProtKB-SubCell"/>
</dbReference>
<keyword evidence="5" id="KW-0433">Leucine-rich repeat</keyword>
<dbReference type="InterPro" id="IPR042197">
    <property type="entry name" value="Apaf_helical"/>
</dbReference>
<evidence type="ECO:0000259" key="13">
    <source>
        <dbReference type="Pfam" id="PF23559"/>
    </source>
</evidence>
<evidence type="ECO:0000256" key="9">
    <source>
        <dbReference type="ARBA" id="ARBA00022840"/>
    </source>
</evidence>
<dbReference type="GO" id="GO:0016020">
    <property type="term" value="C:membrane"/>
    <property type="evidence" value="ECO:0007669"/>
    <property type="project" value="UniProtKB-SubCell"/>
</dbReference>
<keyword evidence="4" id="KW-0963">Cytoplasm</keyword>
<evidence type="ECO:0000259" key="12">
    <source>
        <dbReference type="Pfam" id="PF00931"/>
    </source>
</evidence>
<dbReference type="OrthoDB" id="1935686at2759"/>
<comment type="caution">
    <text evidence="14">The sequence shown here is derived from an EMBL/GenBank/DDBJ whole genome shotgun (WGS) entry which is preliminary data.</text>
</comment>
<keyword evidence="11" id="KW-0472">Membrane</keyword>
<evidence type="ECO:0000256" key="2">
    <source>
        <dbReference type="ARBA" id="ARBA00004496"/>
    </source>
</evidence>
<evidence type="ECO:0000256" key="1">
    <source>
        <dbReference type="ARBA" id="ARBA00004170"/>
    </source>
</evidence>
<dbReference type="Pfam" id="PF23559">
    <property type="entry name" value="WHD_DRP"/>
    <property type="match status" value="1"/>
</dbReference>
<reference evidence="14 15" key="1">
    <citation type="journal article" date="2017" name="Genome Biol.">
        <title>New reference genome sequences of hot pepper reveal the massive evolution of plant disease-resistance genes by retroduplication.</title>
        <authorList>
            <person name="Kim S."/>
            <person name="Park J."/>
            <person name="Yeom S.I."/>
            <person name="Kim Y.M."/>
            <person name="Seo E."/>
            <person name="Kim K.T."/>
            <person name="Kim M.S."/>
            <person name="Lee J.M."/>
            <person name="Cheong K."/>
            <person name="Shin H.S."/>
            <person name="Kim S.B."/>
            <person name="Han K."/>
            <person name="Lee J."/>
            <person name="Park M."/>
            <person name="Lee H.A."/>
            <person name="Lee H.Y."/>
            <person name="Lee Y."/>
            <person name="Oh S."/>
            <person name="Lee J.H."/>
            <person name="Choi E."/>
            <person name="Choi E."/>
            <person name="Lee S.E."/>
            <person name="Jeon J."/>
            <person name="Kim H."/>
            <person name="Choi G."/>
            <person name="Song H."/>
            <person name="Lee J."/>
            <person name="Lee S.C."/>
            <person name="Kwon J.K."/>
            <person name="Lee H.Y."/>
            <person name="Koo N."/>
            <person name="Hong Y."/>
            <person name="Kim R.W."/>
            <person name="Kang W.H."/>
            <person name="Huh J.H."/>
            <person name="Kang B.C."/>
            <person name="Yang T.J."/>
            <person name="Lee Y.H."/>
            <person name="Bennetzen J.L."/>
            <person name="Choi D."/>
        </authorList>
    </citation>
    <scope>NUCLEOTIDE SEQUENCE [LARGE SCALE GENOMIC DNA]</scope>
    <source>
        <strain evidence="15">cv. PBC81</strain>
    </source>
</reference>
<evidence type="ECO:0000313" key="15">
    <source>
        <dbReference type="Proteomes" id="UP000224567"/>
    </source>
</evidence>
<accession>A0A2G2X555</accession>
<keyword evidence="6" id="KW-0677">Repeat</keyword>
<evidence type="ECO:0000256" key="10">
    <source>
        <dbReference type="ARBA" id="ARBA00023054"/>
    </source>
</evidence>
<dbReference type="Gene3D" id="3.40.50.300">
    <property type="entry name" value="P-loop containing nucleotide triphosphate hydrolases"/>
    <property type="match status" value="1"/>
</dbReference>
<protein>
    <submittedName>
        <fullName evidence="14">Uncharacterized protein</fullName>
    </submittedName>
</protein>
<reference evidence="15" key="2">
    <citation type="journal article" date="2017" name="J. Anim. Genet.">
        <title>Multiple reference genome sequences of hot pepper reveal the massive evolution of plant disease resistance genes by retroduplication.</title>
        <authorList>
            <person name="Kim S."/>
            <person name="Park J."/>
            <person name="Yeom S.-I."/>
            <person name="Kim Y.-M."/>
            <person name="Seo E."/>
            <person name="Kim K.-T."/>
            <person name="Kim M.-S."/>
            <person name="Lee J.M."/>
            <person name="Cheong K."/>
            <person name="Shin H.-S."/>
            <person name="Kim S.-B."/>
            <person name="Han K."/>
            <person name="Lee J."/>
            <person name="Park M."/>
            <person name="Lee H.-A."/>
            <person name="Lee H.-Y."/>
            <person name="Lee Y."/>
            <person name="Oh S."/>
            <person name="Lee J.H."/>
            <person name="Choi E."/>
            <person name="Choi E."/>
            <person name="Lee S.E."/>
            <person name="Jeon J."/>
            <person name="Kim H."/>
            <person name="Choi G."/>
            <person name="Song H."/>
            <person name="Lee J."/>
            <person name="Lee S.-C."/>
            <person name="Kwon J.-K."/>
            <person name="Lee H.-Y."/>
            <person name="Koo N."/>
            <person name="Hong Y."/>
            <person name="Kim R.W."/>
            <person name="Kang W.-H."/>
            <person name="Huh J.H."/>
            <person name="Kang B.-C."/>
            <person name="Yang T.-J."/>
            <person name="Lee Y.-H."/>
            <person name="Bennetzen J.L."/>
            <person name="Choi D."/>
        </authorList>
    </citation>
    <scope>NUCLEOTIDE SEQUENCE [LARGE SCALE GENOMIC DNA]</scope>
    <source>
        <strain evidence="15">cv. PBC81</strain>
    </source>
</reference>
<keyword evidence="15" id="KW-1185">Reference proteome</keyword>
<gene>
    <name evidence="14" type="ORF">CQW23_07042</name>
</gene>
<dbReference type="Gene3D" id="1.10.8.430">
    <property type="entry name" value="Helical domain of apoptotic protease-activating factors"/>
    <property type="match status" value="1"/>
</dbReference>
<evidence type="ECO:0000256" key="7">
    <source>
        <dbReference type="ARBA" id="ARBA00022741"/>
    </source>
</evidence>
<evidence type="ECO:0000256" key="3">
    <source>
        <dbReference type="ARBA" id="ARBA00008894"/>
    </source>
</evidence>
<dbReference type="InterPro" id="IPR044974">
    <property type="entry name" value="Disease_R_plants"/>
</dbReference>
<organism evidence="14 15">
    <name type="scientific">Capsicum baccatum</name>
    <name type="common">Peruvian pepper</name>
    <dbReference type="NCBI Taxonomy" id="33114"/>
    <lineage>
        <taxon>Eukaryota</taxon>
        <taxon>Viridiplantae</taxon>
        <taxon>Streptophyta</taxon>
        <taxon>Embryophyta</taxon>
        <taxon>Tracheophyta</taxon>
        <taxon>Spermatophyta</taxon>
        <taxon>Magnoliopsida</taxon>
        <taxon>eudicotyledons</taxon>
        <taxon>Gunneridae</taxon>
        <taxon>Pentapetalae</taxon>
        <taxon>asterids</taxon>
        <taxon>lamiids</taxon>
        <taxon>Solanales</taxon>
        <taxon>Solanaceae</taxon>
        <taxon>Solanoideae</taxon>
        <taxon>Capsiceae</taxon>
        <taxon>Capsicum</taxon>
    </lineage>
</organism>